<dbReference type="AlphaFoldDB" id="A0A370GFS4"/>
<feature type="transmembrane region" description="Helical" evidence="1">
    <location>
        <begin position="53"/>
        <end position="72"/>
    </location>
</feature>
<dbReference type="InterPro" id="IPR052962">
    <property type="entry name" value="AA_Transporter_AGT"/>
</dbReference>
<protein>
    <submittedName>
        <fullName evidence="2">Uncharacterized protein</fullName>
    </submittedName>
</protein>
<gene>
    <name evidence="2" type="ORF">C7453_101632</name>
</gene>
<accession>A0A370GFS4</accession>
<keyword evidence="1" id="KW-0812">Transmembrane</keyword>
<dbReference type="PANTHER" id="PTHR47547:SF1">
    <property type="entry name" value="ASPARTATE-PROTON SYMPORTER"/>
    <property type="match status" value="1"/>
</dbReference>
<organism evidence="2 3">
    <name type="scientific">Gluconacetobacter liquefaciens</name>
    <name type="common">Acetobacter liquefaciens</name>
    <dbReference type="NCBI Taxonomy" id="89584"/>
    <lineage>
        <taxon>Bacteria</taxon>
        <taxon>Pseudomonadati</taxon>
        <taxon>Pseudomonadota</taxon>
        <taxon>Alphaproteobacteria</taxon>
        <taxon>Acetobacterales</taxon>
        <taxon>Acetobacteraceae</taxon>
        <taxon>Gluconacetobacter</taxon>
    </lineage>
</organism>
<comment type="caution">
    <text evidence="2">The sequence shown here is derived from an EMBL/GenBank/DDBJ whole genome shotgun (WGS) entry which is preliminary data.</text>
</comment>
<evidence type="ECO:0000256" key="1">
    <source>
        <dbReference type="SAM" id="Phobius"/>
    </source>
</evidence>
<evidence type="ECO:0000313" key="2">
    <source>
        <dbReference type="EMBL" id="RDI40833.1"/>
    </source>
</evidence>
<keyword evidence="1" id="KW-0472">Membrane</keyword>
<feature type="transmembrane region" description="Helical" evidence="1">
    <location>
        <begin position="25"/>
        <end position="47"/>
    </location>
</feature>
<dbReference type="PANTHER" id="PTHR47547">
    <property type="match status" value="1"/>
</dbReference>
<evidence type="ECO:0000313" key="3">
    <source>
        <dbReference type="Proteomes" id="UP000254958"/>
    </source>
</evidence>
<keyword evidence="1" id="KW-1133">Transmembrane helix</keyword>
<proteinExistence type="predicted"/>
<dbReference type="EMBL" id="QQAW01000001">
    <property type="protein sequence ID" value="RDI40833.1"/>
    <property type="molecule type" value="Genomic_DNA"/>
</dbReference>
<dbReference type="Proteomes" id="UP000254958">
    <property type="component" value="Unassembled WGS sequence"/>
</dbReference>
<reference evidence="2 3" key="1">
    <citation type="submission" date="2018-07" db="EMBL/GenBank/DDBJ databases">
        <title>Genomic Encyclopedia of Type Strains, Phase IV (KMG-IV): sequencing the most valuable type-strain genomes for metagenomic binning, comparative biology and taxonomic classification.</title>
        <authorList>
            <person name="Goeker M."/>
        </authorList>
    </citation>
    <scope>NUCLEOTIDE SEQUENCE [LARGE SCALE GENOMIC DNA]</scope>
    <source>
        <strain evidence="2 3">DSM 5603</strain>
    </source>
</reference>
<keyword evidence="3" id="KW-1185">Reference proteome</keyword>
<sequence>MLSYAFAPVRAAALRRNHPDMERPFRVRGFALLSPLAFAIATLVVLWTDWPTLRWLLPMLLGLSTIMLALRFTRDERVTLHHDQRHAGWIFVYFTGRSVPATVSPFGGQHLLSTASADLATILFAVVIHEWADRCHLPSPARHDSNTP</sequence>
<name>A0A370GFS4_GLULI</name>